<comment type="caution">
    <text evidence="7">The sequence shown here is derived from an EMBL/GenBank/DDBJ whole genome shotgun (WGS) entry which is preliminary data.</text>
</comment>
<dbReference type="InterPro" id="IPR051211">
    <property type="entry name" value="PG_lysyltransferase"/>
</dbReference>
<gene>
    <name evidence="7" type="ORF">M9R61_04410</name>
</gene>
<dbReference type="Proteomes" id="UP001152172">
    <property type="component" value="Unassembled WGS sequence"/>
</dbReference>
<evidence type="ECO:0000313" key="7">
    <source>
        <dbReference type="EMBL" id="MCZ8532590.1"/>
    </source>
</evidence>
<dbReference type="Pfam" id="PF09924">
    <property type="entry name" value="LPG_synthase_C"/>
    <property type="match status" value="1"/>
</dbReference>
<dbReference type="GO" id="GO:0055091">
    <property type="term" value="P:phospholipid homeostasis"/>
    <property type="evidence" value="ECO:0007669"/>
    <property type="project" value="TreeGrafter"/>
</dbReference>
<proteinExistence type="predicted"/>
<keyword evidence="8" id="KW-1185">Reference proteome</keyword>
<dbReference type="EMBL" id="JAMKBI010000002">
    <property type="protein sequence ID" value="MCZ8532590.1"/>
    <property type="molecule type" value="Genomic_DNA"/>
</dbReference>
<name>A0A9X3R8J3_9BACI</name>
<dbReference type="SUPFAM" id="SSF55729">
    <property type="entry name" value="Acyl-CoA N-acyltransferases (Nat)"/>
    <property type="match status" value="1"/>
</dbReference>
<dbReference type="AlphaFoldDB" id="A0A9X3R8J3"/>
<comment type="subcellular location">
    <subcellularLocation>
        <location evidence="1">Cell membrane</location>
        <topology evidence="1">Multi-pass membrane protein</topology>
    </subcellularLocation>
</comment>
<dbReference type="PANTHER" id="PTHR34697">
    <property type="entry name" value="PHOSPHATIDYLGLYCEROL LYSYLTRANSFERASE"/>
    <property type="match status" value="1"/>
</dbReference>
<dbReference type="PANTHER" id="PTHR34697:SF2">
    <property type="entry name" value="PHOSPHATIDYLGLYCEROL LYSYLTRANSFERASE"/>
    <property type="match status" value="1"/>
</dbReference>
<evidence type="ECO:0000256" key="1">
    <source>
        <dbReference type="ARBA" id="ARBA00004651"/>
    </source>
</evidence>
<dbReference type="InterPro" id="IPR016181">
    <property type="entry name" value="Acyl_CoA_acyltransferase"/>
</dbReference>
<accession>A0A9X3R8J3</accession>
<evidence type="ECO:0000256" key="2">
    <source>
        <dbReference type="ARBA" id="ARBA00022475"/>
    </source>
</evidence>
<organism evidence="7 8">
    <name type="scientific">Psychrobacillus psychrodurans</name>
    <dbReference type="NCBI Taxonomy" id="126157"/>
    <lineage>
        <taxon>Bacteria</taxon>
        <taxon>Bacillati</taxon>
        <taxon>Bacillota</taxon>
        <taxon>Bacilli</taxon>
        <taxon>Bacillales</taxon>
        <taxon>Bacillaceae</taxon>
        <taxon>Psychrobacillus</taxon>
    </lineage>
</organism>
<keyword evidence="3" id="KW-0812">Transmembrane</keyword>
<evidence type="ECO:0000259" key="6">
    <source>
        <dbReference type="Pfam" id="PF09924"/>
    </source>
</evidence>
<evidence type="ECO:0000256" key="5">
    <source>
        <dbReference type="ARBA" id="ARBA00023136"/>
    </source>
</evidence>
<keyword evidence="4" id="KW-1133">Transmembrane helix</keyword>
<sequence length="327" mass="37447">MTYGGNHISHLIFLKDKQLYWAQENKVLIVYKTIFNRAIVLSDPIGEPTLFQAAINEFFENCNDKGLKPLFYQISLANMHLYQEIGYRFMKLGEEGKVTLPTYSLEGKQGAKLRTKFNKFSRLGYTFRVVTPPYSDAFIDELSVVSNTWLGNQKEKGFSVVSFSKEYVERFPVALLYDSNGQTVAFVTLPTDYRKTIIIDLMRKIPNTPHGTMDVLFIHIMKWAKNHEYQSCSLGMAPLANVGNSTTSLFSEKMIHKVVSYGKFSYNIKGLKEFKSKFASVWEPKYLAYKGAFLPVALFHIYLVIHKTPVPQPILVQKIKLFLKKAG</sequence>
<feature type="domain" description="Phosphatidylglycerol lysyltransferase C-terminal" evidence="6">
    <location>
        <begin position="4"/>
        <end position="289"/>
    </location>
</feature>
<dbReference type="InterPro" id="IPR024320">
    <property type="entry name" value="LPG_synthase_C"/>
</dbReference>
<keyword evidence="5" id="KW-0472">Membrane</keyword>
<evidence type="ECO:0000256" key="4">
    <source>
        <dbReference type="ARBA" id="ARBA00022989"/>
    </source>
</evidence>
<dbReference type="RefSeq" id="WP_269921210.1">
    <property type="nucleotide sequence ID" value="NZ_JAMKBI010000002.1"/>
</dbReference>
<dbReference type="GO" id="GO:0016755">
    <property type="term" value="F:aminoacyltransferase activity"/>
    <property type="evidence" value="ECO:0007669"/>
    <property type="project" value="TreeGrafter"/>
</dbReference>
<evidence type="ECO:0000313" key="8">
    <source>
        <dbReference type="Proteomes" id="UP001152172"/>
    </source>
</evidence>
<protein>
    <submittedName>
        <fullName evidence="7">Phosphatidylglycerol lysyltransferase domain-containing protein</fullName>
    </submittedName>
</protein>
<reference evidence="7" key="1">
    <citation type="submission" date="2022-05" db="EMBL/GenBank/DDBJ databases">
        <authorList>
            <person name="Colautti A."/>
            <person name="Iacumin L."/>
        </authorList>
    </citation>
    <scope>NUCLEOTIDE SEQUENCE</scope>
    <source>
        <strain evidence="7">DSM 30747</strain>
    </source>
</reference>
<dbReference type="GO" id="GO:0005886">
    <property type="term" value="C:plasma membrane"/>
    <property type="evidence" value="ECO:0007669"/>
    <property type="project" value="UniProtKB-SubCell"/>
</dbReference>
<evidence type="ECO:0000256" key="3">
    <source>
        <dbReference type="ARBA" id="ARBA00022692"/>
    </source>
</evidence>
<keyword evidence="2" id="KW-1003">Cell membrane</keyword>